<dbReference type="EMBL" id="KV441388">
    <property type="protein sequence ID" value="OAF61944.2"/>
    <property type="molecule type" value="Genomic_DNA"/>
</dbReference>
<protein>
    <submittedName>
        <fullName evidence="2">Uncharacterized protein</fullName>
    </submittedName>
</protein>
<feature type="region of interest" description="Disordered" evidence="1">
    <location>
        <begin position="1"/>
        <end position="29"/>
    </location>
</feature>
<dbReference type="AlphaFoldDB" id="A0A177ALA0"/>
<organism evidence="2">
    <name type="scientific">Pseudogymnoascus destructans</name>
    <dbReference type="NCBI Taxonomy" id="655981"/>
    <lineage>
        <taxon>Eukaryota</taxon>
        <taxon>Fungi</taxon>
        <taxon>Dikarya</taxon>
        <taxon>Ascomycota</taxon>
        <taxon>Pezizomycotina</taxon>
        <taxon>Leotiomycetes</taxon>
        <taxon>Thelebolales</taxon>
        <taxon>Thelebolaceae</taxon>
        <taxon>Pseudogymnoascus</taxon>
    </lineage>
</organism>
<proteinExistence type="predicted"/>
<name>A0A177ALA0_9PEZI</name>
<dbReference type="GeneID" id="36284651"/>
<evidence type="ECO:0000313" key="2">
    <source>
        <dbReference type="EMBL" id="OAF61944.2"/>
    </source>
</evidence>
<sequence>MVLPRHSQPSNGVMCNKMASPARNIGQPTQHRSRLMDCLICTSRRRYVLFRPPIPPPPALRSEVSDRGRGSDRNYPWLRMSVWSPWVCCEAAMERTHGDGPEDNALQVIGDVLTKYAPRGISTMARPHMFRIANDPEWWRRRWTKLANKGQRQSINTQR</sequence>
<accession>A0A177ALA0</accession>
<evidence type="ECO:0000256" key="1">
    <source>
        <dbReference type="SAM" id="MobiDB-lite"/>
    </source>
</evidence>
<reference evidence="2" key="1">
    <citation type="submission" date="2016-03" db="EMBL/GenBank/DDBJ databases">
        <title>Updated assembly of Pseudogymnoascus destructans, the fungus causing white-nose syndrome of bats.</title>
        <authorList>
            <person name="Palmer J.M."/>
            <person name="Drees K.P."/>
            <person name="Foster J.T."/>
            <person name="Lindner D.L."/>
        </authorList>
    </citation>
    <scope>NUCLEOTIDE SEQUENCE [LARGE SCALE GENOMIC DNA]</scope>
    <source>
        <strain evidence="2">20631-21</strain>
    </source>
</reference>
<dbReference type="RefSeq" id="XP_024327218.1">
    <property type="nucleotide sequence ID" value="XM_024465237.1"/>
</dbReference>
<dbReference type="Proteomes" id="UP000077154">
    <property type="component" value="Unassembled WGS sequence"/>
</dbReference>
<gene>
    <name evidence="2" type="ORF">VC83_01562</name>
</gene>